<dbReference type="InterPro" id="IPR015867">
    <property type="entry name" value="N-reg_PII/ATP_PRibTrfase_C"/>
</dbReference>
<dbReference type="PANTHER" id="PTHR33545:SF5">
    <property type="entry name" value="UPF0750 MEMBRANE PROTEIN YITT"/>
    <property type="match status" value="1"/>
</dbReference>
<evidence type="ECO:0000256" key="3">
    <source>
        <dbReference type="ARBA" id="ARBA00022692"/>
    </source>
</evidence>
<evidence type="ECO:0000256" key="5">
    <source>
        <dbReference type="ARBA" id="ARBA00023136"/>
    </source>
</evidence>
<feature type="transmembrane region" description="Helical" evidence="6">
    <location>
        <begin position="12"/>
        <end position="33"/>
    </location>
</feature>
<feature type="transmembrane region" description="Helical" evidence="6">
    <location>
        <begin position="111"/>
        <end position="130"/>
    </location>
</feature>
<evidence type="ECO:0000256" key="1">
    <source>
        <dbReference type="ARBA" id="ARBA00004651"/>
    </source>
</evidence>
<dbReference type="PIRSF" id="PIRSF006483">
    <property type="entry name" value="Membrane_protein_YitT"/>
    <property type="match status" value="1"/>
</dbReference>
<dbReference type="InterPro" id="IPR019264">
    <property type="entry name" value="DUF2179"/>
</dbReference>
<dbReference type="PANTHER" id="PTHR33545">
    <property type="entry name" value="UPF0750 MEMBRANE PROTEIN YITT-RELATED"/>
    <property type="match status" value="1"/>
</dbReference>
<evidence type="ECO:0000256" key="6">
    <source>
        <dbReference type="SAM" id="Phobius"/>
    </source>
</evidence>
<dbReference type="Pfam" id="PF02588">
    <property type="entry name" value="YitT_membrane"/>
    <property type="match status" value="1"/>
</dbReference>
<feature type="transmembrane region" description="Helical" evidence="6">
    <location>
        <begin position="60"/>
        <end position="77"/>
    </location>
</feature>
<organism evidence="8 9">
    <name type="scientific">Peptoclostridium litorale DSM 5388</name>
    <dbReference type="NCBI Taxonomy" id="1121324"/>
    <lineage>
        <taxon>Bacteria</taxon>
        <taxon>Bacillati</taxon>
        <taxon>Bacillota</taxon>
        <taxon>Clostridia</taxon>
        <taxon>Peptostreptococcales</taxon>
        <taxon>Peptoclostridiaceae</taxon>
        <taxon>Peptoclostridium</taxon>
    </lineage>
</organism>
<dbReference type="RefSeq" id="WP_242943754.1">
    <property type="nucleotide sequence ID" value="NZ_FSRH01000001.1"/>
</dbReference>
<dbReference type="Proteomes" id="UP000027946">
    <property type="component" value="Unassembled WGS sequence"/>
</dbReference>
<dbReference type="EMBL" id="JJMM01000002">
    <property type="protein sequence ID" value="KDR96468.1"/>
    <property type="molecule type" value="Genomic_DNA"/>
</dbReference>
<sequence>MTNNKVDINKIGIDVFFVGLGSMIFAFSIASILKPSGLMTGGITGISILVDKMFGLNYTYVYYIQSLSILLAAFIFLGKKEALKIITMSFAFPATLILFDRYSVDFVQGDLVLSSIYYGIIGGFGFGLILKRGYSVGGTDSLGKILHKKLFPFTSLSQIILVVDTIIVIASAFVFDRNIALYAILTQVVFMKVVDAVLFGITPKIMKVEIISNHYQEISEYILTQLKRGTSMTEITGGYTNQKRIKLVSLCSPRDVMLVKAFIAKCDPNALVDVCATSAVWGKGTGFQNLEDLDY</sequence>
<dbReference type="eggNOG" id="COG1284">
    <property type="taxonomic scope" value="Bacteria"/>
</dbReference>
<evidence type="ECO:0000256" key="2">
    <source>
        <dbReference type="ARBA" id="ARBA00022475"/>
    </source>
</evidence>
<accession>A0A069RI43</accession>
<comment type="subcellular location">
    <subcellularLocation>
        <location evidence="1">Cell membrane</location>
        <topology evidence="1">Multi-pass membrane protein</topology>
    </subcellularLocation>
</comment>
<evidence type="ECO:0000256" key="4">
    <source>
        <dbReference type="ARBA" id="ARBA00022989"/>
    </source>
</evidence>
<keyword evidence="3 6" id="KW-0812">Transmembrane</keyword>
<dbReference type="GO" id="GO:0005886">
    <property type="term" value="C:plasma membrane"/>
    <property type="evidence" value="ECO:0007669"/>
    <property type="project" value="UniProtKB-SubCell"/>
</dbReference>
<keyword evidence="9" id="KW-1185">Reference proteome</keyword>
<dbReference type="STRING" id="1121324.CLIT_2c00740"/>
<feature type="transmembrane region" description="Helical" evidence="6">
    <location>
        <begin position="179"/>
        <end position="201"/>
    </location>
</feature>
<proteinExistence type="predicted"/>
<dbReference type="Gene3D" id="3.30.70.120">
    <property type="match status" value="1"/>
</dbReference>
<evidence type="ECO:0000259" key="7">
    <source>
        <dbReference type="Pfam" id="PF10035"/>
    </source>
</evidence>
<dbReference type="AlphaFoldDB" id="A0A069RI43"/>
<keyword evidence="2" id="KW-1003">Cell membrane</keyword>
<feature type="transmembrane region" description="Helical" evidence="6">
    <location>
        <begin position="150"/>
        <end position="173"/>
    </location>
</feature>
<reference evidence="8 9" key="1">
    <citation type="submission" date="2014-03" db="EMBL/GenBank/DDBJ databases">
        <title>Genome sequence of Clostridium litorale W6, DSM 5388.</title>
        <authorList>
            <person name="Poehlein A."/>
            <person name="Jagirdar A."/>
            <person name="Khonsari B."/>
            <person name="Chibani C.M."/>
            <person name="Gutierrez Gutierrez D.A."/>
            <person name="Davydova E."/>
            <person name="Alghaithi H.S."/>
            <person name="Nair K.P."/>
            <person name="Dhamotharan K."/>
            <person name="Chandran L."/>
            <person name="G W."/>
            <person name="Daniel R."/>
        </authorList>
    </citation>
    <scope>NUCLEOTIDE SEQUENCE [LARGE SCALE GENOMIC DNA]</scope>
    <source>
        <strain evidence="8 9">W6</strain>
    </source>
</reference>
<feature type="domain" description="DUF2179" evidence="7">
    <location>
        <begin position="228"/>
        <end position="282"/>
    </location>
</feature>
<keyword evidence="4 6" id="KW-1133">Transmembrane helix</keyword>
<comment type="caution">
    <text evidence="8">The sequence shown here is derived from an EMBL/GenBank/DDBJ whole genome shotgun (WGS) entry which is preliminary data.</text>
</comment>
<name>A0A069RI43_PEPLI</name>
<keyword evidence="5 6" id="KW-0472">Membrane</keyword>
<dbReference type="CDD" id="cd16380">
    <property type="entry name" value="YitT_C"/>
    <property type="match status" value="1"/>
</dbReference>
<evidence type="ECO:0000313" key="9">
    <source>
        <dbReference type="Proteomes" id="UP000027946"/>
    </source>
</evidence>
<dbReference type="InterPro" id="IPR003740">
    <property type="entry name" value="YitT"/>
</dbReference>
<evidence type="ECO:0000313" key="8">
    <source>
        <dbReference type="EMBL" id="KDR96468.1"/>
    </source>
</evidence>
<protein>
    <recommendedName>
        <fullName evidence="7">DUF2179 domain-containing protein</fullName>
    </recommendedName>
</protein>
<dbReference type="Pfam" id="PF10035">
    <property type="entry name" value="DUF2179"/>
    <property type="match status" value="1"/>
</dbReference>
<dbReference type="InterPro" id="IPR051461">
    <property type="entry name" value="UPF0750_membrane"/>
</dbReference>
<gene>
    <name evidence="8" type="ORF">CLIT_2c00740</name>
</gene>